<dbReference type="PROSITE" id="PS51257">
    <property type="entry name" value="PROKAR_LIPOPROTEIN"/>
    <property type="match status" value="1"/>
</dbReference>
<dbReference type="InterPro" id="IPR043595">
    <property type="entry name" value="FaeB/C/D"/>
</dbReference>
<evidence type="ECO:0000256" key="1">
    <source>
        <dbReference type="ARBA" id="ARBA00004613"/>
    </source>
</evidence>
<dbReference type="Gene3D" id="3.40.50.1820">
    <property type="entry name" value="alpha/beta hydrolase"/>
    <property type="match status" value="1"/>
</dbReference>
<evidence type="ECO:0000256" key="5">
    <source>
        <dbReference type="ARBA" id="ARBA00022729"/>
    </source>
</evidence>
<dbReference type="GO" id="GO:0005576">
    <property type="term" value="C:extracellular region"/>
    <property type="evidence" value="ECO:0007669"/>
    <property type="project" value="UniProtKB-SubCell"/>
</dbReference>
<dbReference type="PANTHER" id="PTHR38050:SF1">
    <property type="entry name" value="FERULOYL ESTERASE C"/>
    <property type="match status" value="1"/>
</dbReference>
<reference evidence="10" key="1">
    <citation type="submission" date="2020-05" db="EMBL/GenBank/DDBJ databases">
        <authorList>
            <person name="Chiriac C."/>
            <person name="Salcher M."/>
            <person name="Ghai R."/>
            <person name="Kavagutti S V."/>
        </authorList>
    </citation>
    <scope>NUCLEOTIDE SEQUENCE</scope>
</reference>
<comment type="similarity">
    <text evidence="2">Belongs to the faeC family.</text>
</comment>
<dbReference type="Pfam" id="PF10503">
    <property type="entry name" value="Esterase_PHB"/>
    <property type="match status" value="1"/>
</dbReference>
<sequence>MIRTRFHHAASAVTAALLLSLIAACGPLPAPMRYLPYEGTNPASTATGQVSEGAITTPDGRTRHFRLYVPASLPSQTPVPLLVALHGGMGTSTQFAINSGFDALAESNRFIVVYPDGIGNLAGGTGLQTWNGGYCCGPAAANNVDDVGFIRAVINRVRSQFTIDPDRTYAAGHSNGAIMAYRLACELTDLIVGVGLQAGSLGVDACTPSRPVSVFHLHGTADTNHPIAGGTGTGIAGVVFRPARSAVDALAGANHCVGAPTVSIDPSNPDVVATTWAQCDGTIAVKYVVVNGATHAWMGHPAASPLAAAYLGEPYPKLDASRAIWSFLAAHPRA</sequence>
<keyword evidence="6" id="KW-0378">Hydrolase</keyword>
<dbReference type="GO" id="GO:0030600">
    <property type="term" value="F:feruloyl esterase activity"/>
    <property type="evidence" value="ECO:0007669"/>
    <property type="project" value="InterPro"/>
</dbReference>
<evidence type="ECO:0000256" key="2">
    <source>
        <dbReference type="ARBA" id="ARBA00010278"/>
    </source>
</evidence>
<evidence type="ECO:0000256" key="6">
    <source>
        <dbReference type="ARBA" id="ARBA00022801"/>
    </source>
</evidence>
<proteinExistence type="inferred from homology"/>
<comment type="function">
    <text evidence="9">Involved in degradation of plant cell walls. Hydrolyzes the feruloyl-arabinose ester bond in arabinoxylans, and the feruloyl-galactose ester bond in pectin. Active against paranitrophenyl-acetate, methyl ferulate and wheat arabinoxylan.</text>
</comment>
<dbReference type="InterPro" id="IPR029058">
    <property type="entry name" value="AB_hydrolase_fold"/>
</dbReference>
<evidence type="ECO:0000256" key="7">
    <source>
        <dbReference type="ARBA" id="ARBA00023277"/>
    </source>
</evidence>
<evidence type="ECO:0000256" key="4">
    <source>
        <dbReference type="ARBA" id="ARBA00022651"/>
    </source>
</evidence>
<dbReference type="InterPro" id="IPR010126">
    <property type="entry name" value="Esterase_phb"/>
</dbReference>
<keyword evidence="5" id="KW-0732">Signal</keyword>
<evidence type="ECO:0000256" key="8">
    <source>
        <dbReference type="ARBA" id="ARBA00023326"/>
    </source>
</evidence>
<gene>
    <name evidence="10" type="ORF">UFOPK2925_01348</name>
</gene>
<keyword evidence="8" id="KW-0624">Polysaccharide degradation</keyword>
<evidence type="ECO:0000256" key="9">
    <source>
        <dbReference type="ARBA" id="ARBA00025250"/>
    </source>
</evidence>
<dbReference type="AlphaFoldDB" id="A0A6J6X6L0"/>
<keyword evidence="3" id="KW-0964">Secreted</keyword>
<keyword evidence="7" id="KW-0119">Carbohydrate metabolism</keyword>
<protein>
    <submittedName>
        <fullName evidence="10">Unannotated protein</fullName>
    </submittedName>
</protein>
<evidence type="ECO:0000256" key="3">
    <source>
        <dbReference type="ARBA" id="ARBA00022525"/>
    </source>
</evidence>
<dbReference type="PANTHER" id="PTHR38050">
    <property type="match status" value="1"/>
</dbReference>
<accession>A0A6J6X6L0</accession>
<dbReference type="SUPFAM" id="SSF53474">
    <property type="entry name" value="alpha/beta-Hydrolases"/>
    <property type="match status" value="1"/>
</dbReference>
<dbReference type="GO" id="GO:0045493">
    <property type="term" value="P:xylan catabolic process"/>
    <property type="evidence" value="ECO:0007669"/>
    <property type="project" value="UniProtKB-KW"/>
</dbReference>
<keyword evidence="4" id="KW-0858">Xylan degradation</keyword>
<evidence type="ECO:0000313" key="10">
    <source>
        <dbReference type="EMBL" id="CAB4789667.1"/>
    </source>
</evidence>
<organism evidence="10">
    <name type="scientific">freshwater metagenome</name>
    <dbReference type="NCBI Taxonomy" id="449393"/>
    <lineage>
        <taxon>unclassified sequences</taxon>
        <taxon>metagenomes</taxon>
        <taxon>ecological metagenomes</taxon>
    </lineage>
</organism>
<dbReference type="EMBL" id="CAEZZU010000235">
    <property type="protein sequence ID" value="CAB4789667.1"/>
    <property type="molecule type" value="Genomic_DNA"/>
</dbReference>
<comment type="subcellular location">
    <subcellularLocation>
        <location evidence="1">Secreted</location>
    </subcellularLocation>
</comment>
<name>A0A6J6X6L0_9ZZZZ</name>